<evidence type="ECO:0000259" key="5">
    <source>
        <dbReference type="PROSITE" id="PS51462"/>
    </source>
</evidence>
<dbReference type="GO" id="GO:0019693">
    <property type="term" value="P:ribose phosphate metabolic process"/>
    <property type="evidence" value="ECO:0007669"/>
    <property type="project" value="TreeGrafter"/>
</dbReference>
<dbReference type="PANTHER" id="PTHR11839:SF18">
    <property type="entry name" value="NUDIX HYDROLASE DOMAIN-CONTAINING PROTEIN"/>
    <property type="match status" value="1"/>
</dbReference>
<dbReference type="InterPro" id="IPR020476">
    <property type="entry name" value="Nudix_hydrolase"/>
</dbReference>
<evidence type="ECO:0000313" key="6">
    <source>
        <dbReference type="EMBL" id="KFI58596.1"/>
    </source>
</evidence>
<dbReference type="Proteomes" id="UP000029074">
    <property type="component" value="Unassembled WGS sequence"/>
</dbReference>
<dbReference type="EC" id="3.6.1.13" evidence="6"/>
<dbReference type="PANTHER" id="PTHR11839">
    <property type="entry name" value="UDP/ADP-SUGAR PYROPHOSPHATASE"/>
    <property type="match status" value="1"/>
</dbReference>
<comment type="similarity">
    <text evidence="2 4">Belongs to the Nudix hydrolase family.</text>
</comment>
<dbReference type="RefSeq" id="WP_044084969.1">
    <property type="nucleotide sequence ID" value="NZ_ABXB03000001.1"/>
</dbReference>
<dbReference type="CDD" id="cd03424">
    <property type="entry name" value="NUDIX_ADPRase_Nudt5_UGPPase_Nudt14"/>
    <property type="match status" value="1"/>
</dbReference>
<reference evidence="6 7" key="1">
    <citation type="submission" date="2014-03" db="EMBL/GenBank/DDBJ databases">
        <title>Genomics of Bifidobacteria.</title>
        <authorList>
            <person name="Ventura M."/>
            <person name="Milani C."/>
            <person name="Lugli G.A."/>
        </authorList>
    </citation>
    <scope>NUCLEOTIDE SEQUENCE [LARGE SCALE GENOMIC DNA]</scope>
    <source>
        <strain evidence="6 7">LMG 11596</strain>
    </source>
</reference>
<proteinExistence type="inferred from homology"/>
<name>A0A087AIJ6_9BIFI</name>
<evidence type="ECO:0000256" key="2">
    <source>
        <dbReference type="ARBA" id="ARBA00005582"/>
    </source>
</evidence>
<sequence length="218" mass="24671">MTGTGHQQRTDASVRMRVNKELRASHSGIRMDTPARVVESASVYEGAIFSVQERVVELTDVNNEPVRIHRQVVLHAPAVVMLVHDTVNDRYLIEREYRAGANMFAYGLPAGLIDKDENPEHAAYRELREETGIVPDNVDSCQLDHVRSCYSSEGMSDEIAHIYVMHLTHYHHEPRHFDADEHVESAWVSWTDLLALPISASNSVIAIQHEQLRRVTGV</sequence>
<comment type="caution">
    <text evidence="6">The sequence shown here is derived from an EMBL/GenBank/DDBJ whole genome shotgun (WGS) entry which is preliminary data.</text>
</comment>
<accession>A0A087AIJ6</accession>
<evidence type="ECO:0000256" key="4">
    <source>
        <dbReference type="RuleBase" id="RU003476"/>
    </source>
</evidence>
<dbReference type="AlphaFoldDB" id="A0A087AIJ6"/>
<keyword evidence="3 4" id="KW-0378">Hydrolase</keyword>
<dbReference type="GO" id="GO:0047631">
    <property type="term" value="F:ADP-ribose diphosphatase activity"/>
    <property type="evidence" value="ECO:0007669"/>
    <property type="project" value="UniProtKB-EC"/>
</dbReference>
<dbReference type="OrthoDB" id="9804442at2"/>
<evidence type="ECO:0000256" key="1">
    <source>
        <dbReference type="ARBA" id="ARBA00001946"/>
    </source>
</evidence>
<comment type="cofactor">
    <cofactor evidence="1">
        <name>Mg(2+)</name>
        <dbReference type="ChEBI" id="CHEBI:18420"/>
    </cofactor>
</comment>
<dbReference type="Gene3D" id="3.90.79.10">
    <property type="entry name" value="Nucleoside Triphosphate Pyrophosphohydrolase"/>
    <property type="match status" value="1"/>
</dbReference>
<dbReference type="GO" id="GO:0006753">
    <property type="term" value="P:nucleoside phosphate metabolic process"/>
    <property type="evidence" value="ECO:0007669"/>
    <property type="project" value="TreeGrafter"/>
</dbReference>
<gene>
    <name evidence="6" type="ORF">BGLCM_0884</name>
</gene>
<protein>
    <submittedName>
        <fullName evidence="6">NTP pyrophosphohydrolase</fullName>
        <ecNumber evidence="6">3.6.1.13</ecNumber>
    </submittedName>
</protein>
<dbReference type="SUPFAM" id="SSF55811">
    <property type="entry name" value="Nudix"/>
    <property type="match status" value="1"/>
</dbReference>
<evidence type="ECO:0000256" key="3">
    <source>
        <dbReference type="ARBA" id="ARBA00022801"/>
    </source>
</evidence>
<dbReference type="EMBL" id="JGYW01000005">
    <property type="protein sequence ID" value="KFI58596.1"/>
    <property type="molecule type" value="Genomic_DNA"/>
</dbReference>
<dbReference type="PROSITE" id="PS51462">
    <property type="entry name" value="NUDIX"/>
    <property type="match status" value="1"/>
</dbReference>
<keyword evidence="7" id="KW-1185">Reference proteome</keyword>
<dbReference type="PROSITE" id="PS00893">
    <property type="entry name" value="NUDIX_BOX"/>
    <property type="match status" value="1"/>
</dbReference>
<dbReference type="PRINTS" id="PR00502">
    <property type="entry name" value="NUDIXFAMILY"/>
</dbReference>
<dbReference type="Pfam" id="PF00293">
    <property type="entry name" value="NUDIX"/>
    <property type="match status" value="1"/>
</dbReference>
<feature type="domain" description="Nudix hydrolase" evidence="5">
    <location>
        <begin position="73"/>
        <end position="210"/>
    </location>
</feature>
<organism evidence="6 7">
    <name type="scientific">Bifidobacterium gallicum DSM 20093 = LMG 11596</name>
    <dbReference type="NCBI Taxonomy" id="561180"/>
    <lineage>
        <taxon>Bacteria</taxon>
        <taxon>Bacillati</taxon>
        <taxon>Actinomycetota</taxon>
        <taxon>Actinomycetes</taxon>
        <taxon>Bifidobacteriales</taxon>
        <taxon>Bifidobacteriaceae</taxon>
        <taxon>Bifidobacterium</taxon>
    </lineage>
</organism>
<dbReference type="InterPro" id="IPR020084">
    <property type="entry name" value="NUDIX_hydrolase_CS"/>
</dbReference>
<dbReference type="InterPro" id="IPR000086">
    <property type="entry name" value="NUDIX_hydrolase_dom"/>
</dbReference>
<evidence type="ECO:0000313" key="7">
    <source>
        <dbReference type="Proteomes" id="UP000029074"/>
    </source>
</evidence>
<dbReference type="InterPro" id="IPR015797">
    <property type="entry name" value="NUDIX_hydrolase-like_dom_sf"/>
</dbReference>